<evidence type="ECO:0000259" key="5">
    <source>
        <dbReference type="PROSITE" id="PS51085"/>
    </source>
</evidence>
<evidence type="ECO:0000256" key="3">
    <source>
        <dbReference type="ARBA" id="ARBA00023004"/>
    </source>
</evidence>
<dbReference type="PANTHER" id="PTHR23426">
    <property type="entry name" value="FERREDOXIN/ADRENODOXIN"/>
    <property type="match status" value="1"/>
</dbReference>
<dbReference type="InterPro" id="IPR001041">
    <property type="entry name" value="2Fe-2S_ferredoxin-type"/>
</dbReference>
<evidence type="ECO:0000256" key="4">
    <source>
        <dbReference type="ARBA" id="ARBA00023014"/>
    </source>
</evidence>
<dbReference type="RefSeq" id="WP_343891539.1">
    <property type="nucleotide sequence ID" value="NZ_BAAAEH010000046.1"/>
</dbReference>
<gene>
    <name evidence="6" type="ORF">ABC974_28715</name>
</gene>
<dbReference type="InterPro" id="IPR012675">
    <property type="entry name" value="Beta-grasp_dom_sf"/>
</dbReference>
<dbReference type="InterPro" id="IPR001055">
    <property type="entry name" value="Adrenodoxin-like"/>
</dbReference>
<sequence length="107" mass="11542">MLVKVVYVEHGGTEHAVEVAPGDSLMHGAVCNRVPGIVAHCGGAGGCATCEVYVEQDWVDLTGRPSSSERRTLRFAFEPKANSRLACQIVMTEALDGLTVRMPPRQF</sequence>
<dbReference type="PROSITE" id="PS51085">
    <property type="entry name" value="2FE2S_FER_2"/>
    <property type="match status" value="1"/>
</dbReference>
<dbReference type="CDD" id="cd00207">
    <property type="entry name" value="fer2"/>
    <property type="match status" value="1"/>
</dbReference>
<keyword evidence="2" id="KW-0479">Metal-binding</keyword>
<dbReference type="Proteomes" id="UP001419910">
    <property type="component" value="Unassembled WGS sequence"/>
</dbReference>
<comment type="caution">
    <text evidence="6">The sequence shown here is derived from an EMBL/GenBank/DDBJ whole genome shotgun (WGS) entry which is preliminary data.</text>
</comment>
<reference evidence="6 7" key="1">
    <citation type="submission" date="2024-05" db="EMBL/GenBank/DDBJ databases">
        <authorList>
            <person name="Liu Q."/>
            <person name="Xin Y.-H."/>
        </authorList>
    </citation>
    <scope>NUCLEOTIDE SEQUENCE [LARGE SCALE GENOMIC DNA]</scope>
    <source>
        <strain evidence="6 7">CGMCC 1.10181</strain>
    </source>
</reference>
<evidence type="ECO:0000256" key="1">
    <source>
        <dbReference type="ARBA" id="ARBA00022714"/>
    </source>
</evidence>
<keyword evidence="7" id="KW-1185">Reference proteome</keyword>
<dbReference type="InterPro" id="IPR036010">
    <property type="entry name" value="2Fe-2S_ferredoxin-like_sf"/>
</dbReference>
<proteinExistence type="predicted"/>
<dbReference type="EMBL" id="JBDIME010000058">
    <property type="protein sequence ID" value="MEN2793630.1"/>
    <property type="molecule type" value="Genomic_DNA"/>
</dbReference>
<organism evidence="6 7">
    <name type="scientific">Sphingomonas oligophenolica</name>
    <dbReference type="NCBI Taxonomy" id="301154"/>
    <lineage>
        <taxon>Bacteria</taxon>
        <taxon>Pseudomonadati</taxon>
        <taxon>Pseudomonadota</taxon>
        <taxon>Alphaproteobacteria</taxon>
        <taxon>Sphingomonadales</taxon>
        <taxon>Sphingomonadaceae</taxon>
        <taxon>Sphingomonas</taxon>
    </lineage>
</organism>
<protein>
    <submittedName>
        <fullName evidence="6">2Fe-2S iron-sulfur cluster-binding protein</fullName>
    </submittedName>
</protein>
<keyword evidence="3" id="KW-0408">Iron</keyword>
<dbReference type="Pfam" id="PF00111">
    <property type="entry name" value="Fer2"/>
    <property type="match status" value="1"/>
</dbReference>
<keyword evidence="1" id="KW-0001">2Fe-2S</keyword>
<evidence type="ECO:0000256" key="2">
    <source>
        <dbReference type="ARBA" id="ARBA00022723"/>
    </source>
</evidence>
<dbReference type="PANTHER" id="PTHR23426:SF67">
    <property type="entry name" value="2FE-2S FERREDOXIN-TYPE DOMAIN-CONTAINING PROTEIN"/>
    <property type="match status" value="1"/>
</dbReference>
<dbReference type="SUPFAM" id="SSF54292">
    <property type="entry name" value="2Fe-2S ferredoxin-like"/>
    <property type="match status" value="1"/>
</dbReference>
<keyword evidence="4" id="KW-0411">Iron-sulfur</keyword>
<dbReference type="Gene3D" id="3.10.20.30">
    <property type="match status" value="1"/>
</dbReference>
<evidence type="ECO:0000313" key="6">
    <source>
        <dbReference type="EMBL" id="MEN2793630.1"/>
    </source>
</evidence>
<evidence type="ECO:0000313" key="7">
    <source>
        <dbReference type="Proteomes" id="UP001419910"/>
    </source>
</evidence>
<accession>A0ABU9YCT0</accession>
<feature type="domain" description="2Fe-2S ferredoxin-type" evidence="5">
    <location>
        <begin position="3"/>
        <end position="106"/>
    </location>
</feature>
<name>A0ABU9YCT0_9SPHN</name>